<dbReference type="EMBL" id="CM023491">
    <property type="protein sequence ID" value="KAH6941860.1"/>
    <property type="molecule type" value="Genomic_DNA"/>
</dbReference>
<dbReference type="Proteomes" id="UP000821845">
    <property type="component" value="Chromosome 11"/>
</dbReference>
<protein>
    <submittedName>
        <fullName evidence="1">Uncharacterized protein</fullName>
    </submittedName>
</protein>
<comment type="caution">
    <text evidence="1">The sequence shown here is derived from an EMBL/GenBank/DDBJ whole genome shotgun (WGS) entry which is preliminary data.</text>
</comment>
<keyword evidence="2" id="KW-1185">Reference proteome</keyword>
<accession>A0ACB7T4M2</accession>
<evidence type="ECO:0000313" key="1">
    <source>
        <dbReference type="EMBL" id="KAH6941860.1"/>
    </source>
</evidence>
<gene>
    <name evidence="1" type="ORF">HPB50_023666</name>
</gene>
<name>A0ACB7T4M2_HYAAI</name>
<proteinExistence type="predicted"/>
<sequence>MRCSFLICLVAAVAAVPPSNLRHGFHLQVRGVASGRLQSPGFTSGQRTPNGFHGAVTIYAPPSYSLLRFGNVSIETLVKPLRPPNVDYVLQPMPREDAHKATPFERIRLDFEHLDLETSAQCSADRVIIQENRVRTRTLCSNLQPPPYLSRGSAVTVTLFTDKMKSSRGFVVRFTATRSSDTCSSPGLFECDNWTCIPRAHVCDGKFDCADGSDEQRCRVNQWSQHLVKDTECGNPNVQPDIEVDDRIVAGQEAVPHSWPWQASIQLNGYWPAAHFCGGALVRNDIVITAAHCVQGLRPEELVVKLGSHSLAHDDASVQIRSVSTYALHSNFQPHDLTHDVAVLKLSPPVNYTAHVRPVCLAGAGQQLPVNTTCYASGWGNTRGSGNSFLLKQARLVVRDFDEACASILSIQPNLGKRHMVCAVDESNDAGPCHGDSGGPLVCRLNHSNWTLVGMTSQGTTVTMTSALCGMGAGTIWSGVIPNRGWIDLALRTL</sequence>
<reference evidence="1" key="1">
    <citation type="submission" date="2020-05" db="EMBL/GenBank/DDBJ databases">
        <title>Large-scale comparative analyses of tick genomes elucidate their genetic diversity and vector capacities.</title>
        <authorList>
            <person name="Jia N."/>
            <person name="Wang J."/>
            <person name="Shi W."/>
            <person name="Du L."/>
            <person name="Sun Y."/>
            <person name="Zhan W."/>
            <person name="Jiang J."/>
            <person name="Wang Q."/>
            <person name="Zhang B."/>
            <person name="Ji P."/>
            <person name="Sakyi L.B."/>
            <person name="Cui X."/>
            <person name="Yuan T."/>
            <person name="Jiang B."/>
            <person name="Yang W."/>
            <person name="Lam T.T.-Y."/>
            <person name="Chang Q."/>
            <person name="Ding S."/>
            <person name="Wang X."/>
            <person name="Zhu J."/>
            <person name="Ruan X."/>
            <person name="Zhao L."/>
            <person name="Wei J."/>
            <person name="Que T."/>
            <person name="Du C."/>
            <person name="Cheng J."/>
            <person name="Dai P."/>
            <person name="Han X."/>
            <person name="Huang E."/>
            <person name="Gao Y."/>
            <person name="Liu J."/>
            <person name="Shao H."/>
            <person name="Ye R."/>
            <person name="Li L."/>
            <person name="Wei W."/>
            <person name="Wang X."/>
            <person name="Wang C."/>
            <person name="Yang T."/>
            <person name="Huo Q."/>
            <person name="Li W."/>
            <person name="Guo W."/>
            <person name="Chen H."/>
            <person name="Zhou L."/>
            <person name="Ni X."/>
            <person name="Tian J."/>
            <person name="Zhou Y."/>
            <person name="Sheng Y."/>
            <person name="Liu T."/>
            <person name="Pan Y."/>
            <person name="Xia L."/>
            <person name="Li J."/>
            <person name="Zhao F."/>
            <person name="Cao W."/>
        </authorList>
    </citation>
    <scope>NUCLEOTIDE SEQUENCE</scope>
    <source>
        <strain evidence="1">Hyas-2018</strain>
    </source>
</reference>
<organism evidence="1 2">
    <name type="scientific">Hyalomma asiaticum</name>
    <name type="common">Tick</name>
    <dbReference type="NCBI Taxonomy" id="266040"/>
    <lineage>
        <taxon>Eukaryota</taxon>
        <taxon>Metazoa</taxon>
        <taxon>Ecdysozoa</taxon>
        <taxon>Arthropoda</taxon>
        <taxon>Chelicerata</taxon>
        <taxon>Arachnida</taxon>
        <taxon>Acari</taxon>
        <taxon>Parasitiformes</taxon>
        <taxon>Ixodida</taxon>
        <taxon>Ixodoidea</taxon>
        <taxon>Ixodidae</taxon>
        <taxon>Hyalomminae</taxon>
        <taxon>Hyalomma</taxon>
    </lineage>
</organism>
<evidence type="ECO:0000313" key="2">
    <source>
        <dbReference type="Proteomes" id="UP000821845"/>
    </source>
</evidence>